<evidence type="ECO:0000256" key="9">
    <source>
        <dbReference type="ARBA" id="ARBA00023049"/>
    </source>
</evidence>
<dbReference type="PROSITE" id="PS52035">
    <property type="entry name" value="PEPTIDASE_M14"/>
    <property type="match status" value="1"/>
</dbReference>
<accession>A0A9Q0RUH9</accession>
<dbReference type="CDD" id="cd03860">
    <property type="entry name" value="M14_CP_A-B_like"/>
    <property type="match status" value="1"/>
</dbReference>
<dbReference type="GO" id="GO:0008270">
    <property type="term" value="F:zinc ion binding"/>
    <property type="evidence" value="ECO:0007669"/>
    <property type="project" value="InterPro"/>
</dbReference>
<evidence type="ECO:0000256" key="4">
    <source>
        <dbReference type="ARBA" id="ARBA00022670"/>
    </source>
</evidence>
<feature type="signal peptide" evidence="13">
    <location>
        <begin position="1"/>
        <end position="20"/>
    </location>
</feature>
<evidence type="ECO:0000256" key="13">
    <source>
        <dbReference type="SAM" id="SignalP"/>
    </source>
</evidence>
<dbReference type="FunFam" id="3.30.70.340:FF:000002">
    <property type="entry name" value="Carboxypeptidase A"/>
    <property type="match status" value="1"/>
</dbReference>
<dbReference type="SUPFAM" id="SSF53187">
    <property type="entry name" value="Zn-dependent exopeptidases"/>
    <property type="match status" value="1"/>
</dbReference>
<dbReference type="Gene3D" id="3.30.70.340">
    <property type="entry name" value="Metallocarboxypeptidase-like"/>
    <property type="match status" value="1"/>
</dbReference>
<evidence type="ECO:0000256" key="5">
    <source>
        <dbReference type="ARBA" id="ARBA00022723"/>
    </source>
</evidence>
<proteinExistence type="inferred from homology"/>
<dbReference type="InterPro" id="IPR036990">
    <property type="entry name" value="M14A-like_propep"/>
</dbReference>
<comment type="similarity">
    <text evidence="2 12">Belongs to the peptidase M14 family.</text>
</comment>
<feature type="domain" description="Peptidase M14" evidence="14">
    <location>
        <begin position="122"/>
        <end position="416"/>
    </location>
</feature>
<dbReference type="GO" id="GO:0004181">
    <property type="term" value="F:metallocarboxypeptidase activity"/>
    <property type="evidence" value="ECO:0007669"/>
    <property type="project" value="InterPro"/>
</dbReference>
<keyword evidence="6 13" id="KW-0732">Signal</keyword>
<dbReference type="PANTHER" id="PTHR11705:SF140">
    <property type="entry name" value="FI02848P-RELATED"/>
    <property type="match status" value="1"/>
</dbReference>
<comment type="cofactor">
    <cofactor evidence="1">
        <name>Zn(2+)</name>
        <dbReference type="ChEBI" id="CHEBI:29105"/>
    </cofactor>
</comment>
<dbReference type="OrthoDB" id="3626597at2759"/>
<dbReference type="GO" id="GO:0005615">
    <property type="term" value="C:extracellular space"/>
    <property type="evidence" value="ECO:0007669"/>
    <property type="project" value="TreeGrafter"/>
</dbReference>
<evidence type="ECO:0000313" key="16">
    <source>
        <dbReference type="Proteomes" id="UP001151699"/>
    </source>
</evidence>
<evidence type="ECO:0000256" key="7">
    <source>
        <dbReference type="ARBA" id="ARBA00022801"/>
    </source>
</evidence>
<keyword evidence="5" id="KW-0479">Metal-binding</keyword>
<feature type="active site" description="Proton donor/acceptor" evidence="12">
    <location>
        <position position="379"/>
    </location>
</feature>
<dbReference type="Pfam" id="PF00246">
    <property type="entry name" value="Peptidase_M14"/>
    <property type="match status" value="1"/>
</dbReference>
<keyword evidence="10" id="KW-1015">Disulfide bond</keyword>
<dbReference type="InterPro" id="IPR003146">
    <property type="entry name" value="M14A_act_pep"/>
</dbReference>
<dbReference type="Proteomes" id="UP001151699">
    <property type="component" value="Chromosome C"/>
</dbReference>
<dbReference type="GO" id="GO:0006508">
    <property type="term" value="P:proteolysis"/>
    <property type="evidence" value="ECO:0007669"/>
    <property type="project" value="UniProtKB-KW"/>
</dbReference>
<evidence type="ECO:0000256" key="1">
    <source>
        <dbReference type="ARBA" id="ARBA00001947"/>
    </source>
</evidence>
<comment type="caution">
    <text evidence="15">The sequence shown here is derived from an EMBL/GenBank/DDBJ whole genome shotgun (WGS) entry which is preliminary data.</text>
</comment>
<keyword evidence="9" id="KW-0482">Metalloprotease</keyword>
<dbReference type="PANTHER" id="PTHR11705">
    <property type="entry name" value="PROTEASE FAMILY M14 CARBOXYPEPTIDASE A,B"/>
    <property type="match status" value="1"/>
</dbReference>
<evidence type="ECO:0000259" key="14">
    <source>
        <dbReference type="PROSITE" id="PS52035"/>
    </source>
</evidence>
<protein>
    <recommendedName>
        <fullName evidence="11">Zinc carboxypeptidase A 1</fullName>
    </recommendedName>
</protein>
<reference evidence="15" key="1">
    <citation type="submission" date="2022-07" db="EMBL/GenBank/DDBJ databases">
        <authorList>
            <person name="Trinca V."/>
            <person name="Uliana J.V.C."/>
            <person name="Torres T.T."/>
            <person name="Ward R.J."/>
            <person name="Monesi N."/>
        </authorList>
    </citation>
    <scope>NUCLEOTIDE SEQUENCE</scope>
    <source>
        <strain evidence="15">HSMRA1968</strain>
        <tissue evidence="15">Whole embryos</tissue>
    </source>
</reference>
<evidence type="ECO:0000256" key="3">
    <source>
        <dbReference type="ARBA" id="ARBA00022645"/>
    </source>
</evidence>
<dbReference type="SMART" id="SM00631">
    <property type="entry name" value="Zn_pept"/>
    <property type="match status" value="1"/>
</dbReference>
<sequence length="428" mass="48878">MSLKLLIIFVHLHILLAVSGEYKSYVGYKVYQVTPKTKSEQNHLRSLSLSTELYDFWSIPKKLGEKSNVLVPPKLQETFERFLRKLNITYAVAIDDVETRVQRERFLQSVVRTFSQSIKFNRYYRYDEITHYFDNLARKYPKLVTVKTVGKSFENRDIKAITISKHSIEPKNTILVDAGIHAREWIAPATALYIVHELVENYAKNKNLLKNLNWVILPVVNPDGYEYSHTKERFWRKTRKPYGNCIGTDPNRNFDFHWNEIGASSNPCSETFRGENAFSETEAIALRDLMRSISRDCKFYLSLHSYGQYMLYPWGYTESLPETWKEIDDVAQSGASAIRKASGSQYTVGSSTNVLYAAAGGSDDYALGVEEIPISITMELPSGSGSDLNGFDPSPNKIQSIVEESWIGIKAMASSVDEKFRNATKGFR</sequence>
<keyword evidence="4" id="KW-0645">Protease</keyword>
<keyword evidence="7" id="KW-0378">Hydrolase</keyword>
<evidence type="ECO:0000256" key="10">
    <source>
        <dbReference type="ARBA" id="ARBA00023157"/>
    </source>
</evidence>
<name>A0A9Q0RUH9_9DIPT</name>
<dbReference type="AlphaFoldDB" id="A0A9Q0RUH9"/>
<dbReference type="Gene3D" id="3.40.630.10">
    <property type="entry name" value="Zn peptidases"/>
    <property type="match status" value="1"/>
</dbReference>
<feature type="chain" id="PRO_5040136464" description="Zinc carboxypeptidase A 1" evidence="13">
    <location>
        <begin position="21"/>
        <end position="428"/>
    </location>
</feature>
<evidence type="ECO:0000313" key="15">
    <source>
        <dbReference type="EMBL" id="KAJ6634660.1"/>
    </source>
</evidence>
<keyword evidence="16" id="KW-1185">Reference proteome</keyword>
<evidence type="ECO:0000256" key="12">
    <source>
        <dbReference type="PROSITE-ProRule" id="PRU01379"/>
    </source>
</evidence>
<keyword evidence="3 15" id="KW-0121">Carboxypeptidase</keyword>
<dbReference type="Pfam" id="PF02244">
    <property type="entry name" value="Propep_M14"/>
    <property type="match status" value="1"/>
</dbReference>
<evidence type="ECO:0000256" key="2">
    <source>
        <dbReference type="ARBA" id="ARBA00005988"/>
    </source>
</evidence>
<evidence type="ECO:0000256" key="6">
    <source>
        <dbReference type="ARBA" id="ARBA00022729"/>
    </source>
</evidence>
<evidence type="ECO:0000256" key="8">
    <source>
        <dbReference type="ARBA" id="ARBA00022833"/>
    </source>
</evidence>
<organism evidence="15 16">
    <name type="scientific">Pseudolycoriella hygida</name>
    <dbReference type="NCBI Taxonomy" id="35572"/>
    <lineage>
        <taxon>Eukaryota</taxon>
        <taxon>Metazoa</taxon>
        <taxon>Ecdysozoa</taxon>
        <taxon>Arthropoda</taxon>
        <taxon>Hexapoda</taxon>
        <taxon>Insecta</taxon>
        <taxon>Pterygota</taxon>
        <taxon>Neoptera</taxon>
        <taxon>Endopterygota</taxon>
        <taxon>Diptera</taxon>
        <taxon>Nematocera</taxon>
        <taxon>Sciaroidea</taxon>
        <taxon>Sciaridae</taxon>
        <taxon>Pseudolycoriella</taxon>
    </lineage>
</organism>
<gene>
    <name evidence="15" type="primary">CPB_2</name>
    <name evidence="15" type="ORF">Bhyg_13236</name>
</gene>
<dbReference type="SUPFAM" id="SSF54897">
    <property type="entry name" value="Protease propeptides/inhibitors"/>
    <property type="match status" value="1"/>
</dbReference>
<evidence type="ECO:0000256" key="11">
    <source>
        <dbReference type="ARBA" id="ARBA00069039"/>
    </source>
</evidence>
<dbReference type="PRINTS" id="PR00765">
    <property type="entry name" value="CRBOXYPTASEA"/>
</dbReference>
<dbReference type="InterPro" id="IPR000834">
    <property type="entry name" value="Peptidase_M14"/>
</dbReference>
<dbReference type="FunFam" id="3.40.630.10:FF:000001">
    <property type="entry name" value="Carboxypeptidase B"/>
    <property type="match status" value="1"/>
</dbReference>
<keyword evidence="8" id="KW-0862">Zinc</keyword>
<dbReference type="EMBL" id="WJQU01000004">
    <property type="protein sequence ID" value="KAJ6634660.1"/>
    <property type="molecule type" value="Genomic_DNA"/>
</dbReference>